<dbReference type="Pfam" id="PF03140">
    <property type="entry name" value="DUF247"/>
    <property type="match status" value="1"/>
</dbReference>
<dbReference type="SUPFAM" id="SSF53756">
    <property type="entry name" value="UDP-Glycosyltransferase/glycogen phosphorylase"/>
    <property type="match status" value="1"/>
</dbReference>
<dbReference type="STRING" id="43335.A0A4U5MYZ5"/>
<gene>
    <name evidence="1" type="ORF">D5086_0000293350</name>
</gene>
<name>A0A4U5MYZ5_POPAL</name>
<comment type="caution">
    <text evidence="1">The sequence shown here is derived from an EMBL/GenBank/DDBJ whole genome shotgun (WGS) entry which is preliminary data.</text>
</comment>
<reference evidence="1" key="1">
    <citation type="submission" date="2018-10" db="EMBL/GenBank/DDBJ databases">
        <title>Population genomic analysis revealed the cold adaptation of white poplar.</title>
        <authorList>
            <person name="Liu Y.-J."/>
        </authorList>
    </citation>
    <scope>NUCLEOTIDE SEQUENCE [LARGE SCALE GENOMIC DNA]</scope>
    <source>
        <strain evidence="1">PAL-ZL1</strain>
    </source>
</reference>
<proteinExistence type="predicted"/>
<dbReference type="Gene3D" id="3.40.50.2000">
    <property type="entry name" value="Glycogen Phosphorylase B"/>
    <property type="match status" value="2"/>
</dbReference>
<dbReference type="PANTHER" id="PTHR31170:SF24">
    <property type="match status" value="1"/>
</dbReference>
<dbReference type="AlphaFoldDB" id="A0A4U5MYZ5"/>
<protein>
    <submittedName>
        <fullName evidence="1">Uncharacterized protein</fullName>
    </submittedName>
</protein>
<dbReference type="PANTHER" id="PTHR31170">
    <property type="entry name" value="BNAC04G53230D PROTEIN"/>
    <property type="match status" value="1"/>
</dbReference>
<evidence type="ECO:0000313" key="1">
    <source>
        <dbReference type="EMBL" id="TKR74642.1"/>
    </source>
</evidence>
<dbReference type="EMBL" id="RCHU01001169">
    <property type="protein sequence ID" value="TKR74642.1"/>
    <property type="molecule type" value="Genomic_DNA"/>
</dbReference>
<accession>A0A4U5MYZ5</accession>
<sequence>MNNEFEEARASNWEDYDMTRDIVTRLNSMVDSCAPQQGLFKCCIYEVPNLLRNVKPEAYTPQLISIGPLHHDDAKLEIMQRKKLICFREFKGNGMSDERIMDLVNIIRNEEKNIRQYYSKNFDKIESREFIEMILLDAVFIIEFLKESYGFRGRPKNLEPWMMSDIEEDLKLLENQLPFFSIDEIYDEVISARQEFPRIPFLPESAWWPKGVTLRRAVGAQQSMRLVGVCVHSEAVDKAVKEIMPGEKAEETRSRANSFGDMARKAVEDGGSSYDDSSPVDFTSDIGRRSVIHPSVLKMSHPPRILSWMANGIGSSLDALFLNRLNHGGPSIGGVCTPPL</sequence>
<organism evidence="1">
    <name type="scientific">Populus alba</name>
    <name type="common">White poplar</name>
    <dbReference type="NCBI Taxonomy" id="43335"/>
    <lineage>
        <taxon>Eukaryota</taxon>
        <taxon>Viridiplantae</taxon>
        <taxon>Streptophyta</taxon>
        <taxon>Embryophyta</taxon>
        <taxon>Tracheophyta</taxon>
        <taxon>Spermatophyta</taxon>
        <taxon>Magnoliopsida</taxon>
        <taxon>eudicotyledons</taxon>
        <taxon>Gunneridae</taxon>
        <taxon>Pentapetalae</taxon>
        <taxon>rosids</taxon>
        <taxon>fabids</taxon>
        <taxon>Malpighiales</taxon>
        <taxon>Salicaceae</taxon>
        <taxon>Saliceae</taxon>
        <taxon>Populus</taxon>
    </lineage>
</organism>
<dbReference type="InterPro" id="IPR004158">
    <property type="entry name" value="DUF247_pln"/>
</dbReference>